<proteinExistence type="inferred from homology"/>
<evidence type="ECO:0000256" key="4">
    <source>
        <dbReference type="ARBA" id="ARBA00025078"/>
    </source>
</evidence>
<keyword evidence="3" id="KW-0653">Protein transport</keyword>
<keyword evidence="7" id="KW-0969">Cilium</keyword>
<dbReference type="Gene3D" id="6.10.250.2080">
    <property type="match status" value="1"/>
</dbReference>
<dbReference type="GO" id="GO:0009306">
    <property type="term" value="P:protein secretion"/>
    <property type="evidence" value="ECO:0007669"/>
    <property type="project" value="InterPro"/>
</dbReference>
<protein>
    <recommendedName>
        <fullName evidence="2">Flagellar biosynthetic protein FlhB</fullName>
    </recommendedName>
</protein>
<keyword evidence="7" id="KW-0966">Cell projection</keyword>
<evidence type="ECO:0000256" key="2">
    <source>
        <dbReference type="ARBA" id="ARBA00021622"/>
    </source>
</evidence>
<feature type="region of interest" description="Disordered" evidence="5">
    <location>
        <begin position="357"/>
        <end position="378"/>
    </location>
</feature>
<dbReference type="PRINTS" id="PR00950">
    <property type="entry name" value="TYPE3IMSPROT"/>
</dbReference>
<evidence type="ECO:0000313" key="7">
    <source>
        <dbReference type="EMBL" id="QIZ76819.1"/>
    </source>
</evidence>
<feature type="region of interest" description="Disordered" evidence="5">
    <location>
        <begin position="1"/>
        <end position="29"/>
    </location>
</feature>
<evidence type="ECO:0000256" key="1">
    <source>
        <dbReference type="ARBA" id="ARBA00010690"/>
    </source>
</evidence>
<keyword evidence="7" id="KW-0282">Flagellum</keyword>
<reference evidence="7 8" key="1">
    <citation type="submission" date="2020-04" db="EMBL/GenBank/DDBJ databases">
        <title>Ferrimonas sp. S7 isolated from sea water.</title>
        <authorList>
            <person name="Bae S.S."/>
            <person name="Baek K."/>
        </authorList>
    </citation>
    <scope>NUCLEOTIDE SEQUENCE [LARGE SCALE GENOMIC DNA]</scope>
    <source>
        <strain evidence="7 8">S7</strain>
    </source>
</reference>
<dbReference type="SUPFAM" id="SSF160544">
    <property type="entry name" value="EscU C-terminal domain-like"/>
    <property type="match status" value="1"/>
</dbReference>
<comment type="function">
    <text evidence="4">Required for formation of the rod structure in the basal body of the flagellar apparatus. Together with FliI and FliH, may constitute the export apparatus of flagellin.</text>
</comment>
<feature type="transmembrane region" description="Helical" evidence="6">
    <location>
        <begin position="98"/>
        <end position="122"/>
    </location>
</feature>
<keyword evidence="6" id="KW-0812">Transmembrane</keyword>
<dbReference type="InterPro" id="IPR006135">
    <property type="entry name" value="T3SS_substrate_exporter"/>
</dbReference>
<feature type="compositionally biased region" description="Basic and acidic residues" evidence="5">
    <location>
        <begin position="1"/>
        <end position="22"/>
    </location>
</feature>
<dbReference type="AlphaFoldDB" id="A0A6H1UDW6"/>
<feature type="transmembrane region" description="Helical" evidence="6">
    <location>
        <begin position="183"/>
        <end position="207"/>
    </location>
</feature>
<dbReference type="RefSeq" id="WP_168660080.1">
    <property type="nucleotide sequence ID" value="NZ_CP051180.1"/>
</dbReference>
<dbReference type="GO" id="GO:0005886">
    <property type="term" value="C:plasma membrane"/>
    <property type="evidence" value="ECO:0007669"/>
    <property type="project" value="TreeGrafter"/>
</dbReference>
<evidence type="ECO:0000256" key="5">
    <source>
        <dbReference type="SAM" id="MobiDB-lite"/>
    </source>
</evidence>
<dbReference type="InterPro" id="IPR029025">
    <property type="entry name" value="T3SS_substrate_exporter_C"/>
</dbReference>
<dbReference type="Gene3D" id="3.40.1690.10">
    <property type="entry name" value="secretion proteins EscU"/>
    <property type="match status" value="1"/>
</dbReference>
<dbReference type="PANTHER" id="PTHR30531:SF12">
    <property type="entry name" value="FLAGELLAR BIOSYNTHETIC PROTEIN FLHB"/>
    <property type="match status" value="1"/>
</dbReference>
<name>A0A6H1UDW6_9GAMM</name>
<evidence type="ECO:0000313" key="8">
    <source>
        <dbReference type="Proteomes" id="UP000501602"/>
    </source>
</evidence>
<evidence type="ECO:0000256" key="3">
    <source>
        <dbReference type="ARBA" id="ARBA00023225"/>
    </source>
</evidence>
<organism evidence="7 8">
    <name type="scientific">Ferrimonas lipolytica</name>
    <dbReference type="NCBI Taxonomy" id="2724191"/>
    <lineage>
        <taxon>Bacteria</taxon>
        <taxon>Pseudomonadati</taxon>
        <taxon>Pseudomonadota</taxon>
        <taxon>Gammaproteobacteria</taxon>
        <taxon>Alteromonadales</taxon>
        <taxon>Ferrimonadaceae</taxon>
        <taxon>Ferrimonas</taxon>
    </lineage>
</organism>
<sequence>MSDSSSSEKTEQPSRKKLEKANKQGQVPRSRDLTSGILLFTAPALFIVNGQSLLEQLGQFFSNNLIVTAEELRQPDVMAAHLVATIKSLITFLLQSALWLWVAAMLAAMLPKGPLFQISLLLPKFSKLNPINGLKKIVGSQSWVELGKSILKVTLFITVSVWYLLKVGPKLPMLVGLHPYQAIFSALAYVVEGIFVLAIAALLIGLIDLPYQLWKTTNDLKMTKQEVKDEHKQQEGKPEVKAKIRQLQQQMARSRASKALPHADVLVVNPEHYAVALKFDESRAEAPFVVTKGIDQVALYMRSLAPKYDLEIIEAPTLTRALYYSTRIEQQIPPALYRAVAQILSYVSQLQAARRGESNAPPPLIQPHIPAHLQTEPN</sequence>
<comment type="similarity">
    <text evidence="1">Belongs to the type III secretion exporter family.</text>
</comment>
<dbReference type="Pfam" id="PF01312">
    <property type="entry name" value="Bac_export_2"/>
    <property type="match status" value="1"/>
</dbReference>
<dbReference type="Proteomes" id="UP000501602">
    <property type="component" value="Chromosome"/>
</dbReference>
<keyword evidence="3" id="KW-1006">Bacterial flagellum protein export</keyword>
<keyword evidence="6" id="KW-0472">Membrane</keyword>
<keyword evidence="3" id="KW-0813">Transport</keyword>
<feature type="transmembrane region" description="Helical" evidence="6">
    <location>
        <begin position="143"/>
        <end position="163"/>
    </location>
</feature>
<keyword evidence="6" id="KW-1133">Transmembrane helix</keyword>
<dbReference type="EMBL" id="CP051180">
    <property type="protein sequence ID" value="QIZ76819.1"/>
    <property type="molecule type" value="Genomic_DNA"/>
</dbReference>
<evidence type="ECO:0000256" key="6">
    <source>
        <dbReference type="SAM" id="Phobius"/>
    </source>
</evidence>
<dbReference type="KEGG" id="fes:HER31_07970"/>
<dbReference type="PANTHER" id="PTHR30531">
    <property type="entry name" value="FLAGELLAR BIOSYNTHETIC PROTEIN FLHB"/>
    <property type="match status" value="1"/>
</dbReference>
<gene>
    <name evidence="7" type="ORF">HER31_07970</name>
</gene>
<accession>A0A6H1UDW6</accession>
<keyword evidence="8" id="KW-1185">Reference proteome</keyword>